<evidence type="ECO:0000313" key="1">
    <source>
        <dbReference type="EMBL" id="KIO09400.1"/>
    </source>
</evidence>
<feature type="non-terminal residue" evidence="1">
    <location>
        <position position="66"/>
    </location>
</feature>
<keyword evidence="2" id="KW-1185">Reference proteome</keyword>
<reference evidence="1 2" key="1">
    <citation type="submission" date="2014-04" db="EMBL/GenBank/DDBJ databases">
        <authorList>
            <consortium name="DOE Joint Genome Institute"/>
            <person name="Kuo A."/>
            <person name="Kohler A."/>
            <person name="Costa M.D."/>
            <person name="Nagy L.G."/>
            <person name="Floudas D."/>
            <person name="Copeland A."/>
            <person name="Barry K.W."/>
            <person name="Cichocki N."/>
            <person name="Veneault-Fourrey C."/>
            <person name="LaButti K."/>
            <person name="Lindquist E.A."/>
            <person name="Lipzen A."/>
            <person name="Lundell T."/>
            <person name="Morin E."/>
            <person name="Murat C."/>
            <person name="Sun H."/>
            <person name="Tunlid A."/>
            <person name="Henrissat B."/>
            <person name="Grigoriev I.V."/>
            <person name="Hibbett D.S."/>
            <person name="Martin F."/>
            <person name="Nordberg H.P."/>
            <person name="Cantor M.N."/>
            <person name="Hua S.X."/>
        </authorList>
    </citation>
    <scope>NUCLEOTIDE SEQUENCE [LARGE SCALE GENOMIC DNA]</scope>
    <source>
        <strain evidence="1 2">Marx 270</strain>
    </source>
</reference>
<accession>A0A0C3P7L5</accession>
<dbReference type="Proteomes" id="UP000054217">
    <property type="component" value="Unassembled WGS sequence"/>
</dbReference>
<dbReference type="HOGENOM" id="CLU_2838231_0_0_1"/>
<sequence>MADLGRGASTNTYTPKRAFHTKSCYALLAWSYFGMFHVHEKIRRQNRMIESEHTAFQLTTGFPRMN</sequence>
<name>A0A0C3P7L5_PISTI</name>
<gene>
    <name evidence="1" type="ORF">M404DRAFT_996229</name>
</gene>
<dbReference type="InParanoid" id="A0A0C3P7L5"/>
<proteinExistence type="predicted"/>
<evidence type="ECO:0000313" key="2">
    <source>
        <dbReference type="Proteomes" id="UP000054217"/>
    </source>
</evidence>
<dbReference type="EMBL" id="KN831954">
    <property type="protein sequence ID" value="KIO09400.1"/>
    <property type="molecule type" value="Genomic_DNA"/>
</dbReference>
<organism evidence="1 2">
    <name type="scientific">Pisolithus tinctorius Marx 270</name>
    <dbReference type="NCBI Taxonomy" id="870435"/>
    <lineage>
        <taxon>Eukaryota</taxon>
        <taxon>Fungi</taxon>
        <taxon>Dikarya</taxon>
        <taxon>Basidiomycota</taxon>
        <taxon>Agaricomycotina</taxon>
        <taxon>Agaricomycetes</taxon>
        <taxon>Agaricomycetidae</taxon>
        <taxon>Boletales</taxon>
        <taxon>Sclerodermatineae</taxon>
        <taxon>Pisolithaceae</taxon>
        <taxon>Pisolithus</taxon>
    </lineage>
</organism>
<reference evidence="2" key="2">
    <citation type="submission" date="2015-01" db="EMBL/GenBank/DDBJ databases">
        <title>Evolutionary Origins and Diversification of the Mycorrhizal Mutualists.</title>
        <authorList>
            <consortium name="DOE Joint Genome Institute"/>
            <consortium name="Mycorrhizal Genomics Consortium"/>
            <person name="Kohler A."/>
            <person name="Kuo A."/>
            <person name="Nagy L.G."/>
            <person name="Floudas D."/>
            <person name="Copeland A."/>
            <person name="Barry K.W."/>
            <person name="Cichocki N."/>
            <person name="Veneault-Fourrey C."/>
            <person name="LaButti K."/>
            <person name="Lindquist E.A."/>
            <person name="Lipzen A."/>
            <person name="Lundell T."/>
            <person name="Morin E."/>
            <person name="Murat C."/>
            <person name="Riley R."/>
            <person name="Ohm R."/>
            <person name="Sun H."/>
            <person name="Tunlid A."/>
            <person name="Henrissat B."/>
            <person name="Grigoriev I.V."/>
            <person name="Hibbett D.S."/>
            <person name="Martin F."/>
        </authorList>
    </citation>
    <scope>NUCLEOTIDE SEQUENCE [LARGE SCALE GENOMIC DNA]</scope>
    <source>
        <strain evidence="2">Marx 270</strain>
    </source>
</reference>
<protein>
    <submittedName>
        <fullName evidence="1">Uncharacterized protein</fullName>
    </submittedName>
</protein>
<dbReference type="AlphaFoldDB" id="A0A0C3P7L5"/>